<accession>A0ABQ0GC88</accession>
<feature type="transmembrane region" description="Helical" evidence="1">
    <location>
        <begin position="60"/>
        <end position="80"/>
    </location>
</feature>
<dbReference type="EMBL" id="BAAFSV010000003">
    <property type="protein sequence ID" value="GAB1315365.1"/>
    <property type="molecule type" value="Genomic_DNA"/>
</dbReference>
<evidence type="ECO:0000313" key="3">
    <source>
        <dbReference type="EMBL" id="GAB1315365.1"/>
    </source>
</evidence>
<dbReference type="PANTHER" id="PTHR35043:SF7">
    <property type="entry name" value="TRANSCRIPTION FACTOR DOMAIN-CONTAINING PROTEIN"/>
    <property type="match status" value="1"/>
</dbReference>
<keyword evidence="1" id="KW-1133">Transmembrane helix</keyword>
<feature type="chain" id="PRO_5047517255" evidence="2">
    <location>
        <begin position="26"/>
        <end position="262"/>
    </location>
</feature>
<dbReference type="Proteomes" id="UP001628179">
    <property type="component" value="Unassembled WGS sequence"/>
</dbReference>
<evidence type="ECO:0000256" key="2">
    <source>
        <dbReference type="SAM" id="SignalP"/>
    </source>
</evidence>
<keyword evidence="4" id="KW-1185">Reference proteome</keyword>
<dbReference type="RefSeq" id="XP_070917096.1">
    <property type="nucleotide sequence ID" value="XM_071060995.1"/>
</dbReference>
<feature type="transmembrane region" description="Helical" evidence="1">
    <location>
        <begin position="145"/>
        <end position="166"/>
    </location>
</feature>
<feature type="transmembrane region" description="Helical" evidence="1">
    <location>
        <begin position="210"/>
        <end position="228"/>
    </location>
</feature>
<evidence type="ECO:0000256" key="1">
    <source>
        <dbReference type="SAM" id="Phobius"/>
    </source>
</evidence>
<dbReference type="PANTHER" id="PTHR35043">
    <property type="entry name" value="TRANSCRIPTION FACTOR DOMAIN-CONTAINING PROTEIN"/>
    <property type="match status" value="1"/>
</dbReference>
<protein>
    <submittedName>
        <fullName evidence="3">Uncharacterized protein</fullName>
    </submittedName>
</protein>
<keyword evidence="2" id="KW-0732">Signal</keyword>
<feature type="transmembrane region" description="Helical" evidence="1">
    <location>
        <begin position="240"/>
        <end position="260"/>
    </location>
</feature>
<proteinExistence type="predicted"/>
<organism evidence="3 4">
    <name type="scientific">Madurella fahalii</name>
    <dbReference type="NCBI Taxonomy" id="1157608"/>
    <lineage>
        <taxon>Eukaryota</taxon>
        <taxon>Fungi</taxon>
        <taxon>Dikarya</taxon>
        <taxon>Ascomycota</taxon>
        <taxon>Pezizomycotina</taxon>
        <taxon>Sordariomycetes</taxon>
        <taxon>Sordariomycetidae</taxon>
        <taxon>Sordariales</taxon>
        <taxon>Sordariales incertae sedis</taxon>
        <taxon>Madurella</taxon>
    </lineage>
</organism>
<sequence>MRLMRNMTWIILHLCWLILFCDCSASPVDVPNEIITANGNRTILKNEPAPRWVPALLFRSSYGIIRFCVLTIILCVYTTVHLNIYDPNPWYALDWIRIRWIMTAIFSPDILLCTACRQFIVAYRLRGELNNSLARAREIPTESGGAFASYFTMVYAIYAAMGGFVVDVRDMHNTVSRLTLTPAGLLALAYQGQYIRLPDKTINDKSKSDVFGKILVCIQALWILVQCITRAIKDLPLTLLELHTLIQACFALIIIFSGSLNH</sequence>
<gene>
    <name evidence="3" type="ORF">MFIFM68171_05575</name>
</gene>
<evidence type="ECO:0000313" key="4">
    <source>
        <dbReference type="Proteomes" id="UP001628179"/>
    </source>
</evidence>
<feature type="transmembrane region" description="Helical" evidence="1">
    <location>
        <begin position="100"/>
        <end position="125"/>
    </location>
</feature>
<keyword evidence="1" id="KW-0472">Membrane</keyword>
<feature type="signal peptide" evidence="2">
    <location>
        <begin position="1"/>
        <end position="25"/>
    </location>
</feature>
<keyword evidence="1" id="KW-0812">Transmembrane</keyword>
<feature type="transmembrane region" description="Helical" evidence="1">
    <location>
        <begin position="178"/>
        <end position="195"/>
    </location>
</feature>
<reference evidence="3 4" key="1">
    <citation type="submission" date="2024-09" db="EMBL/GenBank/DDBJ databases">
        <title>Itraconazole resistance in Madurella fahalii resulting from another homologue of gene encoding cytochrome P450 14-alpha sterol demethylase (CYP51).</title>
        <authorList>
            <person name="Yoshioka I."/>
            <person name="Fahal A.H."/>
            <person name="Kaneko S."/>
            <person name="Yaguchi T."/>
        </authorList>
    </citation>
    <scope>NUCLEOTIDE SEQUENCE [LARGE SCALE GENOMIC DNA]</scope>
    <source>
        <strain evidence="3 4">IFM 68171</strain>
    </source>
</reference>
<comment type="caution">
    <text evidence="3">The sequence shown here is derived from an EMBL/GenBank/DDBJ whole genome shotgun (WGS) entry which is preliminary data.</text>
</comment>
<dbReference type="GeneID" id="98176318"/>
<name>A0ABQ0GC88_9PEZI</name>